<keyword evidence="2" id="KW-1185">Reference proteome</keyword>
<reference evidence="1 2" key="1">
    <citation type="submission" date="2015-10" db="EMBL/GenBank/DDBJ databases">
        <title>The world's first case of liver abscess caused by Pannonibacter phragmitetus.</title>
        <authorList>
            <person name="Ming D."/>
            <person name="Wang M."/>
            <person name="Zhou Y."/>
            <person name="Jiang T."/>
            <person name="Hu S."/>
        </authorList>
    </citation>
    <scope>NUCLEOTIDE SEQUENCE [LARGE SCALE GENOMIC DNA]</scope>
    <source>
        <strain evidence="1 2">31801</strain>
    </source>
</reference>
<gene>
    <name evidence="1" type="ORF">APZ00_13815</name>
</gene>
<evidence type="ECO:0000313" key="2">
    <source>
        <dbReference type="Proteomes" id="UP000064921"/>
    </source>
</evidence>
<evidence type="ECO:0000313" key="1">
    <source>
        <dbReference type="EMBL" id="ALV28010.1"/>
    </source>
</evidence>
<name>A0A0U2W680_9HYPH</name>
<evidence type="ECO:0008006" key="3">
    <source>
        <dbReference type="Google" id="ProtNLM"/>
    </source>
</evidence>
<dbReference type="RefSeq" id="WP_058899270.1">
    <property type="nucleotide sequence ID" value="NZ_CP013068.1"/>
</dbReference>
<dbReference type="Proteomes" id="UP000064921">
    <property type="component" value="Chromosome"/>
</dbReference>
<dbReference type="STRING" id="121719.APZ00_13815"/>
<dbReference type="KEGG" id="pphr:APZ00_13815"/>
<proteinExistence type="predicted"/>
<protein>
    <recommendedName>
        <fullName evidence="3">DUF2750 domain-containing protein</fullName>
    </recommendedName>
</protein>
<dbReference type="AlphaFoldDB" id="A0A0U2W680"/>
<dbReference type="EMBL" id="CP013068">
    <property type="protein sequence ID" value="ALV28010.1"/>
    <property type="molecule type" value="Genomic_DNA"/>
</dbReference>
<organism evidence="1 2">
    <name type="scientific">Pannonibacter phragmitetus</name>
    <dbReference type="NCBI Taxonomy" id="121719"/>
    <lineage>
        <taxon>Bacteria</taxon>
        <taxon>Pseudomonadati</taxon>
        <taxon>Pseudomonadota</taxon>
        <taxon>Alphaproteobacteria</taxon>
        <taxon>Hyphomicrobiales</taxon>
        <taxon>Stappiaceae</taxon>
        <taxon>Pannonibacter</taxon>
    </lineage>
</organism>
<accession>A0A0U2W680</accession>
<dbReference type="Pfam" id="PF11042">
    <property type="entry name" value="DUF2750"/>
    <property type="match status" value="1"/>
</dbReference>
<sequence>MKVNPKQMEAVLALPGVARFEHFIKVIADWQEVWGLYQGGWALAAADDGTTVFPLWPAKEYAQVCAVNEWTGYEPRSISLDDFTELLLPKLKLDGVLPGVFFTPASKGVTPSIDELRSALEAELQKY</sequence>
<dbReference type="InterPro" id="IPR021284">
    <property type="entry name" value="DUF2750"/>
</dbReference>